<organism evidence="2 3">
    <name type="scientific">Symbiodinium natans</name>
    <dbReference type="NCBI Taxonomy" id="878477"/>
    <lineage>
        <taxon>Eukaryota</taxon>
        <taxon>Sar</taxon>
        <taxon>Alveolata</taxon>
        <taxon>Dinophyceae</taxon>
        <taxon>Suessiales</taxon>
        <taxon>Symbiodiniaceae</taxon>
        <taxon>Symbiodinium</taxon>
    </lineage>
</organism>
<dbReference type="OrthoDB" id="10567415at2759"/>
<evidence type="ECO:0000313" key="3">
    <source>
        <dbReference type="Proteomes" id="UP000604046"/>
    </source>
</evidence>
<dbReference type="Proteomes" id="UP000604046">
    <property type="component" value="Unassembled WGS sequence"/>
</dbReference>
<comment type="caution">
    <text evidence="2">The sequence shown here is derived from an EMBL/GenBank/DDBJ whole genome shotgun (WGS) entry which is preliminary data.</text>
</comment>
<name>A0A812PXE2_9DINO</name>
<gene>
    <name evidence="2" type="ORF">SNAT2548_LOCUS20422</name>
</gene>
<evidence type="ECO:0000313" key="2">
    <source>
        <dbReference type="EMBL" id="CAE7373801.1"/>
    </source>
</evidence>
<protein>
    <submittedName>
        <fullName evidence="2">Uncharacterized protein</fullName>
    </submittedName>
</protein>
<keyword evidence="3" id="KW-1185">Reference proteome</keyword>
<proteinExistence type="predicted"/>
<dbReference type="AlphaFoldDB" id="A0A812PXE2"/>
<feature type="region of interest" description="Disordered" evidence="1">
    <location>
        <begin position="666"/>
        <end position="691"/>
    </location>
</feature>
<reference evidence="2" key="1">
    <citation type="submission" date="2021-02" db="EMBL/GenBank/DDBJ databases">
        <authorList>
            <person name="Dougan E. K."/>
            <person name="Rhodes N."/>
            <person name="Thang M."/>
            <person name="Chan C."/>
        </authorList>
    </citation>
    <scope>NUCLEOTIDE SEQUENCE</scope>
</reference>
<evidence type="ECO:0000256" key="1">
    <source>
        <dbReference type="SAM" id="MobiDB-lite"/>
    </source>
</evidence>
<dbReference type="EMBL" id="CAJNDS010002209">
    <property type="protein sequence ID" value="CAE7373801.1"/>
    <property type="molecule type" value="Genomic_DNA"/>
</dbReference>
<accession>A0A812PXE2</accession>
<sequence>MWLLVAFVGLSAAAKEPESCFLQVRSPAEALAATCLEAMYVGLGVDWTKCGGAAGEFVLMSWWLAGWYDNQQGVASSHINDALIYRRSATGWQTAANLTELLVAQNIKTPSPSTWHSFSALSRGLAVTVEALRANKSQAPNQVPVIIYTFMSAGKSWRFVNKQVVHIDDPPPNFGSFGTRMALSGRLLLLSQPLGRGNDHHTFRLDGTKWIEVPAARIEFPLSRVCCHSYTPVAHDGKTLVVSGSSAALDLALLVYEWQGDFWGSVANVSAPPGMFYMIDVAVDGDYATALWSDLSTFRQLLIYKRQSQLWPEVFRASLNDTVVFGAIAKIAISSAGRVVVNYPTQSGNRIQMFEVAAAGAWSLVQTVDRYGSNLAKGSNALARPSMVGISERAVVLTDVPEWRHNETFGGAIFSCNMTRLRSTGRSHVFSGRPHGTWKWSGYAQTLFSSYEVFEAAVRIDIRSIGKQLQELVLDFQTDIESLRREAQVQQERAVASILGAELWSSLLEKTADATMLLSQHGAAIQALPAILSGEWLPLTAPAHAALSHAAERVLGAALARHPPLGLAVAADGFGPKALRRANFGAKSLLQAAAEDTAAGEAALLALSAALCSEEKQSWTEELGPSLSAALAKVPTGGGWANVASVDWPAHRGWEALLGRAAPMINVQPSSAPEPDRSPSPPPEAVDPAQALEPAFARAAAASSGRAAQQLRRCASVVETWQIEDMEELDPHDNLPAQA</sequence>